<dbReference type="Pfam" id="PF08240">
    <property type="entry name" value="ADH_N"/>
    <property type="match status" value="1"/>
</dbReference>
<accession>A0A250JCG2</accession>
<evidence type="ECO:0000256" key="6">
    <source>
        <dbReference type="ARBA" id="ARBA00022990"/>
    </source>
</evidence>
<keyword evidence="5" id="KW-0694">RNA-binding</keyword>
<dbReference type="InterPro" id="IPR013154">
    <property type="entry name" value="ADH-like_N"/>
</dbReference>
<name>A0A250JCG2_9BACT</name>
<dbReference type="SUPFAM" id="SSF50129">
    <property type="entry name" value="GroES-like"/>
    <property type="match status" value="1"/>
</dbReference>
<feature type="domain" description="Enoyl reductase (ER)" evidence="7">
    <location>
        <begin position="18"/>
        <end position="321"/>
    </location>
</feature>
<dbReference type="Gene3D" id="3.40.50.720">
    <property type="entry name" value="NAD(P)-binding Rossmann-like Domain"/>
    <property type="match status" value="1"/>
</dbReference>
<dbReference type="PROSITE" id="PS01162">
    <property type="entry name" value="QOR_ZETA_CRYSTAL"/>
    <property type="match status" value="1"/>
</dbReference>
<evidence type="ECO:0000259" key="7">
    <source>
        <dbReference type="SMART" id="SM00829"/>
    </source>
</evidence>
<dbReference type="RefSeq" id="WP_198316252.1">
    <property type="nucleotide sequence ID" value="NZ_CP022098.1"/>
</dbReference>
<dbReference type="InterPro" id="IPR020843">
    <property type="entry name" value="ER"/>
</dbReference>
<keyword evidence="3" id="KW-0963">Cytoplasm</keyword>
<dbReference type="GO" id="GO:0008270">
    <property type="term" value="F:zinc ion binding"/>
    <property type="evidence" value="ECO:0007669"/>
    <property type="project" value="InterPro"/>
</dbReference>
<dbReference type="KEGG" id="cfus:CYFUS_007071"/>
<dbReference type="InterPro" id="IPR002364">
    <property type="entry name" value="Quin_OxRdtase/zeta-crystal_CS"/>
</dbReference>
<dbReference type="SUPFAM" id="SSF51735">
    <property type="entry name" value="NAD(P)-binding Rossmann-fold domains"/>
    <property type="match status" value="1"/>
</dbReference>
<sequence length="324" mass="34143">MASSIPDKMKAAALDTFGGPEVLGIKSMSVPACGDDEILIRVAVAGIGVWDHLEREGEMKDMVPGGPRFPYVPGTDGAGEVIAVGKNVKDRKVGDTVYGIAFMSPKGGFYAEYVAVKAEHAAKVPKGLKVEEAAALGGDGVTAIQGLEDHLQLKSGQKLLLFGASGGLGHLALQLARRMGAKVLAVASGEDGVELVRRLSADAVVDGKRGDLEKACRDFAPEGFDAALVLAKGDAAEPLLRHVRKGGRIAYPNGVEPAPKGPEGVQTKAYDGLPNPKSLERINELIEAGPFHMEIGRVYALEEAAKAQQEVLKHHLGKFVMRIN</sequence>
<dbReference type="InterPro" id="IPR013149">
    <property type="entry name" value="ADH-like_C"/>
</dbReference>
<dbReference type="EMBL" id="CP022098">
    <property type="protein sequence ID" value="ATB41604.1"/>
    <property type="molecule type" value="Genomic_DNA"/>
</dbReference>
<organism evidence="8 9">
    <name type="scientific">Cystobacter fuscus</name>
    <dbReference type="NCBI Taxonomy" id="43"/>
    <lineage>
        <taxon>Bacteria</taxon>
        <taxon>Pseudomonadati</taxon>
        <taxon>Myxococcota</taxon>
        <taxon>Myxococcia</taxon>
        <taxon>Myxococcales</taxon>
        <taxon>Cystobacterineae</taxon>
        <taxon>Archangiaceae</taxon>
        <taxon>Cystobacter</taxon>
    </lineage>
</organism>
<dbReference type="AlphaFoldDB" id="A0A250JCG2"/>
<evidence type="ECO:0000313" key="8">
    <source>
        <dbReference type="EMBL" id="ATB41604.1"/>
    </source>
</evidence>
<evidence type="ECO:0000256" key="3">
    <source>
        <dbReference type="ARBA" id="ARBA00022490"/>
    </source>
</evidence>
<evidence type="ECO:0000256" key="2">
    <source>
        <dbReference type="ARBA" id="ARBA00011881"/>
    </source>
</evidence>
<evidence type="ECO:0000256" key="5">
    <source>
        <dbReference type="ARBA" id="ARBA00022884"/>
    </source>
</evidence>
<dbReference type="GO" id="GO:0003723">
    <property type="term" value="F:RNA binding"/>
    <property type="evidence" value="ECO:0007669"/>
    <property type="project" value="UniProtKB-KW"/>
</dbReference>
<protein>
    <submittedName>
        <fullName evidence="8">Zinc-binding dehydrogenase</fullName>
    </submittedName>
</protein>
<proteinExistence type="predicted"/>
<keyword evidence="6" id="KW-0007">Acetylation</keyword>
<comment type="subunit">
    <text evidence="2">Homotetramer.</text>
</comment>
<dbReference type="Pfam" id="PF00107">
    <property type="entry name" value="ADH_zinc_N"/>
    <property type="match status" value="1"/>
</dbReference>
<evidence type="ECO:0000313" key="9">
    <source>
        <dbReference type="Proteomes" id="UP000217257"/>
    </source>
</evidence>
<dbReference type="PANTHER" id="PTHR44154:SF1">
    <property type="entry name" value="QUINONE OXIDOREDUCTASE"/>
    <property type="match status" value="1"/>
</dbReference>
<dbReference type="Proteomes" id="UP000217257">
    <property type="component" value="Chromosome"/>
</dbReference>
<dbReference type="GO" id="GO:0016491">
    <property type="term" value="F:oxidoreductase activity"/>
    <property type="evidence" value="ECO:0007669"/>
    <property type="project" value="InterPro"/>
</dbReference>
<evidence type="ECO:0000256" key="1">
    <source>
        <dbReference type="ARBA" id="ARBA00004496"/>
    </source>
</evidence>
<comment type="subcellular location">
    <subcellularLocation>
        <location evidence="1">Cytoplasm</location>
    </subcellularLocation>
</comment>
<dbReference type="Gene3D" id="3.90.180.10">
    <property type="entry name" value="Medium-chain alcohol dehydrogenases, catalytic domain"/>
    <property type="match status" value="1"/>
</dbReference>
<keyword evidence="4" id="KW-0521">NADP</keyword>
<dbReference type="InterPro" id="IPR051603">
    <property type="entry name" value="Zinc-ADH_QOR/CCCR"/>
</dbReference>
<evidence type="ECO:0000256" key="4">
    <source>
        <dbReference type="ARBA" id="ARBA00022857"/>
    </source>
</evidence>
<dbReference type="PANTHER" id="PTHR44154">
    <property type="entry name" value="QUINONE OXIDOREDUCTASE"/>
    <property type="match status" value="1"/>
</dbReference>
<dbReference type="InterPro" id="IPR036291">
    <property type="entry name" value="NAD(P)-bd_dom_sf"/>
</dbReference>
<dbReference type="SMART" id="SM00829">
    <property type="entry name" value="PKS_ER"/>
    <property type="match status" value="1"/>
</dbReference>
<gene>
    <name evidence="8" type="ORF">CYFUS_007071</name>
</gene>
<reference evidence="8 9" key="1">
    <citation type="submission" date="2017-06" db="EMBL/GenBank/DDBJ databases">
        <title>Sequencing and comparative analysis of myxobacterial genomes.</title>
        <authorList>
            <person name="Rupp O."/>
            <person name="Goesmann A."/>
            <person name="Sogaard-Andersen L."/>
        </authorList>
    </citation>
    <scope>NUCLEOTIDE SEQUENCE [LARGE SCALE GENOMIC DNA]</scope>
    <source>
        <strain evidence="8 9">DSM 52655</strain>
    </source>
</reference>
<dbReference type="InterPro" id="IPR011032">
    <property type="entry name" value="GroES-like_sf"/>
</dbReference>
<dbReference type="CDD" id="cd05289">
    <property type="entry name" value="MDR_like_2"/>
    <property type="match status" value="1"/>
</dbReference>
<dbReference type="GO" id="GO:0005737">
    <property type="term" value="C:cytoplasm"/>
    <property type="evidence" value="ECO:0007669"/>
    <property type="project" value="UniProtKB-SubCell"/>
</dbReference>